<evidence type="ECO:0000313" key="2">
    <source>
        <dbReference type="EMBL" id="SNQ60558.1"/>
    </source>
</evidence>
<dbReference type="STRING" id="1392998.ANME2D_01056"/>
<dbReference type="InterPro" id="IPR013097">
    <property type="entry name" value="Dabb"/>
</dbReference>
<dbReference type="SMART" id="SM00886">
    <property type="entry name" value="Dabb"/>
    <property type="match status" value="1"/>
</dbReference>
<keyword evidence="3" id="KW-1185">Reference proteome</keyword>
<dbReference type="PANTHER" id="PTHR37832">
    <property type="entry name" value="BLL2683 PROTEIN"/>
    <property type="match status" value="1"/>
</dbReference>
<dbReference type="PANTHER" id="PTHR37832:SF1">
    <property type="entry name" value="STRESS-RESPONSE A_B BARREL DOMAIN-CONTAINING PROTEIN"/>
    <property type="match status" value="1"/>
</dbReference>
<dbReference type="EMBL" id="FZMP01000100">
    <property type="protein sequence ID" value="SNQ60558.1"/>
    <property type="molecule type" value="Genomic_DNA"/>
</dbReference>
<gene>
    <name evidence="2" type="ORF">MNV_1890001</name>
</gene>
<dbReference type="RefSeq" id="WP_096204958.1">
    <property type="nucleotide sequence ID" value="NZ_FZMP01000100.1"/>
</dbReference>
<dbReference type="Gene3D" id="3.30.70.100">
    <property type="match status" value="1"/>
</dbReference>
<organism evidence="2 3">
    <name type="scientific">Candidatus Methanoperedens nitratireducens</name>
    <dbReference type="NCBI Taxonomy" id="1392998"/>
    <lineage>
        <taxon>Archaea</taxon>
        <taxon>Methanobacteriati</taxon>
        <taxon>Methanobacteriota</taxon>
        <taxon>Stenosarchaea group</taxon>
        <taxon>Methanomicrobia</taxon>
        <taxon>Methanosarcinales</taxon>
        <taxon>ANME-2 cluster</taxon>
        <taxon>Candidatus Methanoperedentaceae</taxon>
        <taxon>Candidatus Methanoperedens</taxon>
    </lineage>
</organism>
<protein>
    <submittedName>
        <fullName evidence="2">Stress responsive alpha-beta barrel domain-containing protein</fullName>
    </submittedName>
</protein>
<proteinExistence type="predicted"/>
<evidence type="ECO:0000259" key="1">
    <source>
        <dbReference type="PROSITE" id="PS51502"/>
    </source>
</evidence>
<reference evidence="3" key="1">
    <citation type="submission" date="2017-06" db="EMBL/GenBank/DDBJ databases">
        <authorList>
            <person name="Cremers G."/>
        </authorList>
    </citation>
    <scope>NUCLEOTIDE SEQUENCE [LARGE SCALE GENOMIC DNA]</scope>
</reference>
<feature type="domain" description="Stress-response A/B barrel" evidence="1">
    <location>
        <begin position="2"/>
        <end position="93"/>
    </location>
</feature>
<dbReference type="InterPro" id="IPR011008">
    <property type="entry name" value="Dimeric_a/b-barrel"/>
</dbReference>
<evidence type="ECO:0000313" key="3">
    <source>
        <dbReference type="Proteomes" id="UP000218615"/>
    </source>
</evidence>
<dbReference type="PROSITE" id="PS51502">
    <property type="entry name" value="S_R_A_B_BARREL"/>
    <property type="match status" value="1"/>
</dbReference>
<dbReference type="Pfam" id="PF07876">
    <property type="entry name" value="Dabb"/>
    <property type="match status" value="1"/>
</dbReference>
<dbReference type="Proteomes" id="UP000218615">
    <property type="component" value="Unassembled WGS sequence"/>
</dbReference>
<accession>A0A284VMU8</accession>
<dbReference type="SUPFAM" id="SSF54909">
    <property type="entry name" value="Dimeric alpha+beta barrel"/>
    <property type="match status" value="1"/>
</dbReference>
<sequence length="96" mass="10821">MITHIVLFKLKDRSSRSAGEARDVLLGMRGKIPQLRYLEVGVDILHSGRSFDIALITKFDSLEELQAYQAHPVHVEVAKYMTSVRKFAVAVDYESG</sequence>
<dbReference type="OrthoDB" id="145152at2157"/>
<dbReference type="AlphaFoldDB" id="A0A284VMU8"/>
<name>A0A284VMU8_9EURY</name>